<reference evidence="2 3" key="1">
    <citation type="submission" date="2017-02" db="EMBL/GenBank/DDBJ databases">
        <authorList>
            <person name="Varghese N."/>
            <person name="Submissions S."/>
        </authorList>
    </citation>
    <scope>NUCLEOTIDE SEQUENCE [LARGE SCALE GENOMIC DNA]</scope>
    <source>
        <strain evidence="2 3">VKM Ac-1787</strain>
    </source>
</reference>
<protein>
    <recommendedName>
        <fullName evidence="4">Winged helix DNA-binding domain-containing protein</fullName>
    </recommendedName>
</protein>
<evidence type="ECO:0008006" key="4">
    <source>
        <dbReference type="Google" id="ProtNLM"/>
    </source>
</evidence>
<evidence type="ECO:0000256" key="1">
    <source>
        <dbReference type="SAM" id="MobiDB-lite"/>
    </source>
</evidence>
<dbReference type="Proteomes" id="UP000190827">
    <property type="component" value="Unassembled WGS sequence"/>
</dbReference>
<accession>A0ABY1LI87</accession>
<feature type="compositionally biased region" description="Basic and acidic residues" evidence="1">
    <location>
        <begin position="112"/>
        <end position="143"/>
    </location>
</feature>
<dbReference type="InterPro" id="IPR036390">
    <property type="entry name" value="WH_DNA-bd_sf"/>
</dbReference>
<dbReference type="EMBL" id="FUZO01000001">
    <property type="protein sequence ID" value="SKC44046.1"/>
    <property type="molecule type" value="Genomic_DNA"/>
</dbReference>
<organism evidence="2 3">
    <name type="scientific">Plantibacter cousiniae</name>
    <name type="common">nom. nud.</name>
    <dbReference type="NCBI Taxonomy" id="199709"/>
    <lineage>
        <taxon>Bacteria</taxon>
        <taxon>Bacillati</taxon>
        <taxon>Actinomycetota</taxon>
        <taxon>Actinomycetes</taxon>
        <taxon>Micrococcales</taxon>
        <taxon>Microbacteriaceae</taxon>
        <taxon>Plantibacter</taxon>
    </lineage>
</organism>
<proteinExistence type="predicted"/>
<evidence type="ECO:0000313" key="2">
    <source>
        <dbReference type="EMBL" id="SKC44046.1"/>
    </source>
</evidence>
<name>A0ABY1LI87_9MICO</name>
<dbReference type="Gene3D" id="1.10.10.10">
    <property type="entry name" value="Winged helix-like DNA-binding domain superfamily/Winged helix DNA-binding domain"/>
    <property type="match status" value="2"/>
</dbReference>
<evidence type="ECO:0000313" key="3">
    <source>
        <dbReference type="Proteomes" id="UP000190827"/>
    </source>
</evidence>
<dbReference type="SUPFAM" id="SSF46785">
    <property type="entry name" value="Winged helix' DNA-binding domain"/>
    <property type="match status" value="1"/>
</dbReference>
<feature type="compositionally biased region" description="Basic and acidic residues" evidence="1">
    <location>
        <begin position="77"/>
        <end position="87"/>
    </location>
</feature>
<comment type="caution">
    <text evidence="2">The sequence shown here is derived from an EMBL/GenBank/DDBJ whole genome shotgun (WGS) entry which is preliminary data.</text>
</comment>
<dbReference type="InterPro" id="IPR036388">
    <property type="entry name" value="WH-like_DNA-bd_sf"/>
</dbReference>
<keyword evidence="3" id="KW-1185">Reference proteome</keyword>
<dbReference type="RefSeq" id="WP_079704935.1">
    <property type="nucleotide sequence ID" value="NZ_FUZO01000001.1"/>
</dbReference>
<sequence>MNTPTTSPEQSTTQSAERPLGFWLRTVDHALKRAMHEVLAEDGLGRRSWRALELIASGASSVEEIDAALPVHRRGPRGPERFGRRGGFDPGRGFGHPERTAETTADTAPADRSSDHEHGHPAHDRAFGRGREFGSGFGRDHRSGGAPFGPGHGHHRGPRRSTADIVMDFAARGWVIVDADGITLTDTGREAHDALRTKVDAVRQTVADAVSPEDLATTLASLESIARAFGRDEHTAHEHGPRGRFGRGARSER</sequence>
<feature type="region of interest" description="Disordered" evidence="1">
    <location>
        <begin position="231"/>
        <end position="253"/>
    </location>
</feature>
<feature type="compositionally biased region" description="Low complexity" evidence="1">
    <location>
        <begin position="102"/>
        <end position="111"/>
    </location>
</feature>
<feature type="compositionally biased region" description="Basic and acidic residues" evidence="1">
    <location>
        <begin position="231"/>
        <end position="241"/>
    </location>
</feature>
<gene>
    <name evidence="2" type="ORF">SAMN06295973_0943</name>
</gene>
<feature type="region of interest" description="Disordered" evidence="1">
    <location>
        <begin position="72"/>
        <end position="160"/>
    </location>
</feature>